<comment type="caution">
    <text evidence="2">The sequence shown here is derived from an EMBL/GenBank/DDBJ whole genome shotgun (WGS) entry which is preliminary data.</text>
</comment>
<dbReference type="RefSeq" id="WP_255134016.1">
    <property type="nucleotide sequence ID" value="NZ_JANDBC010000001.1"/>
</dbReference>
<dbReference type="NCBIfam" id="NF033573">
    <property type="entry name" value="transpos_IS200"/>
    <property type="match status" value="1"/>
</dbReference>
<dbReference type="SUPFAM" id="SSF143422">
    <property type="entry name" value="Transposase IS200-like"/>
    <property type="match status" value="1"/>
</dbReference>
<sequence length="143" mass="17072">MPFIKMYGHFVWATKSRKKLLSLENKNTLCQHIREYSKAKQIHLLNINGWHDHLHALISISSDQNIQTIMNLIKGESSYWANRNLSLPEKFGWQEEYFAVSVGESQLKRVNGYIDKQEKHHQVKSFSEEYEEFIKNYRFHSKE</sequence>
<dbReference type="GO" id="GO:0006313">
    <property type="term" value="P:DNA transposition"/>
    <property type="evidence" value="ECO:0007669"/>
    <property type="project" value="InterPro"/>
</dbReference>
<dbReference type="PANTHER" id="PTHR33360">
    <property type="entry name" value="TRANSPOSASE FOR INSERTION SEQUENCE ELEMENT IS200"/>
    <property type="match status" value="1"/>
</dbReference>
<dbReference type="Gene3D" id="3.30.70.1290">
    <property type="entry name" value="Transposase IS200-like"/>
    <property type="match status" value="1"/>
</dbReference>
<evidence type="ECO:0000313" key="3">
    <source>
        <dbReference type="Proteomes" id="UP001139125"/>
    </source>
</evidence>
<dbReference type="GO" id="GO:0003677">
    <property type="term" value="F:DNA binding"/>
    <property type="evidence" value="ECO:0007669"/>
    <property type="project" value="InterPro"/>
</dbReference>
<evidence type="ECO:0000259" key="1">
    <source>
        <dbReference type="SMART" id="SM01321"/>
    </source>
</evidence>
<name>A0A9X2L2U7_9BACT</name>
<gene>
    <name evidence="2" type="primary">tnpA</name>
    <name evidence="2" type="ORF">NM125_06585</name>
</gene>
<dbReference type="GO" id="GO:0004803">
    <property type="term" value="F:transposase activity"/>
    <property type="evidence" value="ECO:0007669"/>
    <property type="project" value="InterPro"/>
</dbReference>
<dbReference type="EMBL" id="JANDBC010000001">
    <property type="protein sequence ID" value="MCP9291244.1"/>
    <property type="molecule type" value="Genomic_DNA"/>
</dbReference>
<protein>
    <submittedName>
        <fullName evidence="2">IS200/IS605 family transposase</fullName>
    </submittedName>
</protein>
<dbReference type="SMART" id="SM01321">
    <property type="entry name" value="Y1_Tnp"/>
    <property type="match status" value="1"/>
</dbReference>
<dbReference type="Proteomes" id="UP001139125">
    <property type="component" value="Unassembled WGS sequence"/>
</dbReference>
<dbReference type="Pfam" id="PF01797">
    <property type="entry name" value="Y1_Tnp"/>
    <property type="match status" value="1"/>
</dbReference>
<organism evidence="2 3">
    <name type="scientific">Gracilimonas sediminicola</name>
    <dbReference type="NCBI Taxonomy" id="2952158"/>
    <lineage>
        <taxon>Bacteria</taxon>
        <taxon>Pseudomonadati</taxon>
        <taxon>Balneolota</taxon>
        <taxon>Balneolia</taxon>
        <taxon>Balneolales</taxon>
        <taxon>Balneolaceae</taxon>
        <taxon>Gracilimonas</taxon>
    </lineage>
</organism>
<accession>A0A9X2L2U7</accession>
<reference evidence="2" key="1">
    <citation type="submission" date="2022-06" db="EMBL/GenBank/DDBJ databases">
        <title>Gracilimonas sp. CAU 1638 isolated from sea sediment.</title>
        <authorList>
            <person name="Kim W."/>
        </authorList>
    </citation>
    <scope>NUCLEOTIDE SEQUENCE</scope>
    <source>
        <strain evidence="2">CAU 1638</strain>
    </source>
</reference>
<feature type="domain" description="Transposase IS200-like" evidence="1">
    <location>
        <begin position="6"/>
        <end position="117"/>
    </location>
</feature>
<dbReference type="PANTHER" id="PTHR33360:SF2">
    <property type="entry name" value="TRANSPOSASE FOR INSERTION SEQUENCE ELEMENT IS200"/>
    <property type="match status" value="1"/>
</dbReference>
<dbReference type="InterPro" id="IPR036515">
    <property type="entry name" value="Transposase_17_sf"/>
</dbReference>
<keyword evidence="3" id="KW-1185">Reference proteome</keyword>
<dbReference type="InterPro" id="IPR002686">
    <property type="entry name" value="Transposase_17"/>
</dbReference>
<dbReference type="AlphaFoldDB" id="A0A9X2L2U7"/>
<evidence type="ECO:0000313" key="2">
    <source>
        <dbReference type="EMBL" id="MCP9291244.1"/>
    </source>
</evidence>
<proteinExistence type="predicted"/>